<proteinExistence type="predicted"/>
<dbReference type="EMBL" id="FTOA01000006">
    <property type="protein sequence ID" value="SIT08858.1"/>
    <property type="molecule type" value="Genomic_DNA"/>
</dbReference>
<evidence type="ECO:0000313" key="2">
    <source>
        <dbReference type="EMBL" id="SIT08858.1"/>
    </source>
</evidence>
<reference evidence="2 3" key="1">
    <citation type="submission" date="2017-01" db="EMBL/GenBank/DDBJ databases">
        <authorList>
            <person name="Mah S.A."/>
            <person name="Swanson W.J."/>
            <person name="Moy G.W."/>
            <person name="Vacquier V.D."/>
        </authorList>
    </citation>
    <scope>NUCLEOTIDE SEQUENCE [LARGE SCALE GENOMIC DNA]</scope>
    <source>
        <strain evidence="2 3">DSM 11589</strain>
    </source>
</reference>
<dbReference type="RefSeq" id="WP_139332975.1">
    <property type="nucleotide sequence ID" value="NZ_FTOA01000006.1"/>
</dbReference>
<evidence type="ECO:0000313" key="3">
    <source>
        <dbReference type="Proteomes" id="UP000185678"/>
    </source>
</evidence>
<feature type="signal peptide" evidence="1">
    <location>
        <begin position="1"/>
        <end position="20"/>
    </location>
</feature>
<organism evidence="2 3">
    <name type="scientific">Insolitispirillum peregrinum</name>
    <dbReference type="NCBI Taxonomy" id="80876"/>
    <lineage>
        <taxon>Bacteria</taxon>
        <taxon>Pseudomonadati</taxon>
        <taxon>Pseudomonadota</taxon>
        <taxon>Alphaproteobacteria</taxon>
        <taxon>Rhodospirillales</taxon>
        <taxon>Novispirillaceae</taxon>
        <taxon>Insolitispirillum</taxon>
    </lineage>
</organism>
<dbReference type="AlphaFoldDB" id="A0A1N7PE67"/>
<dbReference type="Proteomes" id="UP000185678">
    <property type="component" value="Unassembled WGS sequence"/>
</dbReference>
<accession>A0A1N7PE67</accession>
<feature type="chain" id="PRO_5012161983" description="DKNYY family protein" evidence="1">
    <location>
        <begin position="21"/>
        <end position="345"/>
    </location>
</feature>
<dbReference type="STRING" id="80876.SAMN05421779_106257"/>
<protein>
    <recommendedName>
        <fullName evidence="4">DKNYY family protein</fullName>
    </recommendedName>
</protein>
<keyword evidence="3" id="KW-1185">Reference proteome</keyword>
<keyword evidence="1" id="KW-0732">Signal</keyword>
<gene>
    <name evidence="2" type="ORF">SAMN05421779_106257</name>
</gene>
<evidence type="ECO:0008006" key="4">
    <source>
        <dbReference type="Google" id="ProtNLM"/>
    </source>
</evidence>
<sequence>MRMFWVLVVMLSALSSPAVAEKKPVPLYPPYPDVWGQERPLMEGGAWVLGIPQADGDVGLLARTMPHEYADQFRGFFSGRDEEILWDGFESQEEKKWDDKDVEKYDQPFNAASLRHNKFLFYDGRNDFYIGRDGFQGREILVGGDGLYYNMGKFSYLSSKKGLVIYNRWACILGDFIHVLKQNQQAVAYKVIIRRRPRLETEDIGGTVAWLGIPVGLSDDDCHKKLPYDRYQSRVAIWRLASHPRLVLKDGTFLAVIHSALRADWAGEDEWNKRVVVRMRPDFTSPYLDQRDDVYIVDFARVLPILKESELRAAADPSFNDAEFIFAQIDALIDTLPPKPASAKH</sequence>
<name>A0A1N7PE67_9PROT</name>
<evidence type="ECO:0000256" key="1">
    <source>
        <dbReference type="SAM" id="SignalP"/>
    </source>
</evidence>